<evidence type="ECO:0000313" key="2">
    <source>
        <dbReference type="Proteomes" id="UP001519363"/>
    </source>
</evidence>
<sequence>MARLLNNPVVEQRHLESLRSNNDPAAYYFLARLDASKGPEGKQAAVHNLLNAPSEVREDWRCSRLLLDLFWELKTGKKFLRGERELLAFSAQDWGDCVDVVHTASAATSFDQYRLEFLHGLALFHLGQHRKSEAVFQDLDRRTVELSSRVVATYLASTESGEPQLHSGRVTWTSPDGRRGKVWLDKLAIEIAFIPRRFTVFEPPQRGDTLPDFHIAFNMRGALADPVRGIRRSDEGQHRAG</sequence>
<dbReference type="Proteomes" id="UP001519363">
    <property type="component" value="Unassembled WGS sequence"/>
</dbReference>
<accession>A0ABS5AME5</accession>
<organism evidence="1 2">
    <name type="scientific">Crossiella equi</name>
    <dbReference type="NCBI Taxonomy" id="130796"/>
    <lineage>
        <taxon>Bacteria</taxon>
        <taxon>Bacillati</taxon>
        <taxon>Actinomycetota</taxon>
        <taxon>Actinomycetes</taxon>
        <taxon>Pseudonocardiales</taxon>
        <taxon>Pseudonocardiaceae</taxon>
        <taxon>Crossiella</taxon>
    </lineage>
</organism>
<comment type="caution">
    <text evidence="1">The sequence shown here is derived from an EMBL/GenBank/DDBJ whole genome shotgun (WGS) entry which is preliminary data.</text>
</comment>
<gene>
    <name evidence="1" type="ORF">JOF53_006606</name>
</gene>
<dbReference type="EMBL" id="JAGIOO010000001">
    <property type="protein sequence ID" value="MBP2477734.1"/>
    <property type="molecule type" value="Genomic_DNA"/>
</dbReference>
<proteinExistence type="predicted"/>
<keyword evidence="2" id="KW-1185">Reference proteome</keyword>
<protein>
    <submittedName>
        <fullName evidence="1">Uncharacterized protein</fullName>
    </submittedName>
</protein>
<dbReference type="RefSeq" id="WP_143342762.1">
    <property type="nucleotide sequence ID" value="NZ_JAGIOO010000001.1"/>
</dbReference>
<name>A0ABS5AME5_9PSEU</name>
<evidence type="ECO:0000313" key="1">
    <source>
        <dbReference type="EMBL" id="MBP2477734.1"/>
    </source>
</evidence>
<reference evidence="1 2" key="1">
    <citation type="submission" date="2021-03" db="EMBL/GenBank/DDBJ databases">
        <title>Sequencing the genomes of 1000 actinobacteria strains.</title>
        <authorList>
            <person name="Klenk H.-P."/>
        </authorList>
    </citation>
    <scope>NUCLEOTIDE SEQUENCE [LARGE SCALE GENOMIC DNA]</scope>
    <source>
        <strain evidence="1 2">DSM 44580</strain>
    </source>
</reference>